<evidence type="ECO:0000313" key="10">
    <source>
        <dbReference type="Proteomes" id="UP001597506"/>
    </source>
</evidence>
<evidence type="ECO:0000259" key="8">
    <source>
        <dbReference type="Pfam" id="PF06808"/>
    </source>
</evidence>
<comment type="subcellular location">
    <subcellularLocation>
        <location evidence="1">Cell inner membrane</location>
        <topology evidence="1">Multi-pass membrane protein</topology>
    </subcellularLocation>
</comment>
<keyword evidence="6 7" id="KW-0472">Membrane</keyword>
<feature type="transmembrane region" description="Helical" evidence="7">
    <location>
        <begin position="367"/>
        <end position="385"/>
    </location>
</feature>
<feature type="transmembrane region" description="Helical" evidence="7">
    <location>
        <begin position="229"/>
        <end position="250"/>
    </location>
</feature>
<evidence type="ECO:0000256" key="7">
    <source>
        <dbReference type="SAM" id="Phobius"/>
    </source>
</evidence>
<feature type="transmembrane region" description="Helical" evidence="7">
    <location>
        <begin position="286"/>
        <end position="308"/>
    </location>
</feature>
<organism evidence="9 10">
    <name type="scientific">Bacillus seohaeanensis</name>
    <dbReference type="NCBI Taxonomy" id="284580"/>
    <lineage>
        <taxon>Bacteria</taxon>
        <taxon>Bacillati</taxon>
        <taxon>Bacillota</taxon>
        <taxon>Bacilli</taxon>
        <taxon>Bacillales</taxon>
        <taxon>Bacillaceae</taxon>
        <taxon>Bacillus</taxon>
    </lineage>
</organism>
<evidence type="ECO:0000256" key="4">
    <source>
        <dbReference type="ARBA" id="ARBA00022692"/>
    </source>
</evidence>
<accession>A0ABW5RYF9</accession>
<feature type="transmembrane region" description="Helical" evidence="7">
    <location>
        <begin position="415"/>
        <end position="436"/>
    </location>
</feature>
<keyword evidence="4 7" id="KW-0812">Transmembrane</keyword>
<dbReference type="EMBL" id="JBHUMF010000031">
    <property type="protein sequence ID" value="MFD2682567.1"/>
    <property type="molecule type" value="Genomic_DNA"/>
</dbReference>
<dbReference type="PIRSF" id="PIRSF006066">
    <property type="entry name" value="HI0050"/>
    <property type="match status" value="1"/>
</dbReference>
<feature type="transmembrane region" description="Helical" evidence="7">
    <location>
        <begin position="256"/>
        <end position="274"/>
    </location>
</feature>
<dbReference type="Proteomes" id="UP001597506">
    <property type="component" value="Unassembled WGS sequence"/>
</dbReference>
<feature type="transmembrane region" description="Helical" evidence="7">
    <location>
        <begin position="328"/>
        <end position="355"/>
    </location>
</feature>
<evidence type="ECO:0000256" key="1">
    <source>
        <dbReference type="ARBA" id="ARBA00004429"/>
    </source>
</evidence>
<keyword evidence="2" id="KW-1003">Cell membrane</keyword>
<sequence length="440" mass="47014">MPIEVFYILMLFLFGLFLFLGLHVHSVLLSIGIIGIILLEGPTYITSFLQSNPYKQVASYTLTTIPLFVLMAQFVVKSGIVRDMYSMVFTLSKGKSGLLGVLTVIIGSFLGAVSGSTTGSSAALGQVAVPELRKRGFRDDVAGSTIAAAGSLSGIIPPSIILILYGVVTETPIGTLFIAAIIPGIIMTIVIIGVMLVMHYRGDETAAGLAKETEEEEEAQQRLTLSRSLFVMMIGLIMVVVIFGGIYSGIFTPTEAGAVGAFVGFLTALFLGKVNKAFFVESFAETVKITSMVLLIMITAQIFGRFITVSQLPKELIGALGPLIDFPVAVLILLSLIYFILFMFIEGGAVIIMATPVLLPIVQEMNVDLLWFGILVSVICTIGLLTPPVGLSVFAVSGVTGIPIERLFRQSMIMAVVLAVVVCGLLILFPGLVTWLPSLM</sequence>
<feature type="transmembrane region" description="Helical" evidence="7">
    <location>
        <begin position="141"/>
        <end position="167"/>
    </location>
</feature>
<dbReference type="NCBIfam" id="TIGR00786">
    <property type="entry name" value="dctM"/>
    <property type="match status" value="1"/>
</dbReference>
<feature type="transmembrane region" description="Helical" evidence="7">
    <location>
        <begin position="6"/>
        <end position="39"/>
    </location>
</feature>
<comment type="caution">
    <text evidence="9">The sequence shown here is derived from an EMBL/GenBank/DDBJ whole genome shotgun (WGS) entry which is preliminary data.</text>
</comment>
<evidence type="ECO:0000256" key="2">
    <source>
        <dbReference type="ARBA" id="ARBA00022475"/>
    </source>
</evidence>
<evidence type="ECO:0000256" key="5">
    <source>
        <dbReference type="ARBA" id="ARBA00022989"/>
    </source>
</evidence>
<dbReference type="RefSeq" id="WP_377937216.1">
    <property type="nucleotide sequence ID" value="NZ_JBHUMF010000031.1"/>
</dbReference>
<dbReference type="PANTHER" id="PTHR33362:SF5">
    <property type="entry name" value="C4-DICARBOXYLATE TRAP TRANSPORTER LARGE PERMEASE PROTEIN DCTM"/>
    <property type="match status" value="1"/>
</dbReference>
<keyword evidence="3" id="KW-0997">Cell inner membrane</keyword>
<feature type="transmembrane region" description="Helical" evidence="7">
    <location>
        <begin position="173"/>
        <end position="197"/>
    </location>
</feature>
<dbReference type="Pfam" id="PF06808">
    <property type="entry name" value="DctM"/>
    <property type="match status" value="1"/>
</dbReference>
<evidence type="ECO:0000256" key="6">
    <source>
        <dbReference type="ARBA" id="ARBA00023136"/>
    </source>
</evidence>
<feature type="transmembrane region" description="Helical" evidence="7">
    <location>
        <begin position="60"/>
        <end position="81"/>
    </location>
</feature>
<keyword evidence="5 7" id="KW-1133">Transmembrane helix</keyword>
<name>A0ABW5RYF9_9BACI</name>
<dbReference type="PANTHER" id="PTHR33362">
    <property type="entry name" value="SIALIC ACID TRAP TRANSPORTER PERMEASE PROTEIN SIAT-RELATED"/>
    <property type="match status" value="1"/>
</dbReference>
<keyword evidence="10" id="KW-1185">Reference proteome</keyword>
<proteinExistence type="predicted"/>
<evidence type="ECO:0000313" key="9">
    <source>
        <dbReference type="EMBL" id="MFD2682567.1"/>
    </source>
</evidence>
<gene>
    <name evidence="9" type="ORF">ACFSUL_17655</name>
</gene>
<dbReference type="InterPro" id="IPR004681">
    <property type="entry name" value="TRAP_DctM"/>
</dbReference>
<protein>
    <submittedName>
        <fullName evidence="9">TRAP transporter large permease</fullName>
    </submittedName>
</protein>
<evidence type="ECO:0000256" key="3">
    <source>
        <dbReference type="ARBA" id="ARBA00022519"/>
    </source>
</evidence>
<feature type="domain" description="TRAP C4-dicarboxylate transport system permease DctM subunit" evidence="8">
    <location>
        <begin position="13"/>
        <end position="425"/>
    </location>
</feature>
<reference evidence="10" key="1">
    <citation type="journal article" date="2019" name="Int. J. Syst. Evol. Microbiol.">
        <title>The Global Catalogue of Microorganisms (GCM) 10K type strain sequencing project: providing services to taxonomists for standard genome sequencing and annotation.</title>
        <authorList>
            <consortium name="The Broad Institute Genomics Platform"/>
            <consortium name="The Broad Institute Genome Sequencing Center for Infectious Disease"/>
            <person name="Wu L."/>
            <person name="Ma J."/>
        </authorList>
    </citation>
    <scope>NUCLEOTIDE SEQUENCE [LARGE SCALE GENOMIC DNA]</scope>
    <source>
        <strain evidence="10">KCTC 3913</strain>
    </source>
</reference>
<dbReference type="InterPro" id="IPR010656">
    <property type="entry name" value="DctM"/>
</dbReference>
<feature type="transmembrane region" description="Helical" evidence="7">
    <location>
        <begin position="101"/>
        <end position="129"/>
    </location>
</feature>